<evidence type="ECO:0000256" key="1">
    <source>
        <dbReference type="SAM" id="MobiDB-lite"/>
    </source>
</evidence>
<accession>A0A0G4G000</accession>
<sequence>MTTNTADGTREEAYDVKKTENYQSLNAKSRDPEKALQDFLSKLHQQEGNTEVKMEDTDVPGRPSGSSSSSVGVKREAPDDQRPGKRSRFITTDQLSDDEEIREPSRTITGVESRTRAVSRWKQTGGRGGGGHGGGRGEG</sequence>
<dbReference type="EMBL" id="CDMY01000531">
    <property type="protein sequence ID" value="CEM20802.1"/>
    <property type="molecule type" value="Genomic_DNA"/>
</dbReference>
<keyword evidence="3" id="KW-1185">Reference proteome</keyword>
<feature type="region of interest" description="Disordered" evidence="1">
    <location>
        <begin position="1"/>
        <end position="139"/>
    </location>
</feature>
<gene>
    <name evidence="2" type="ORF">Vbra_16496</name>
</gene>
<evidence type="ECO:0000313" key="2">
    <source>
        <dbReference type="EMBL" id="CEM20802.1"/>
    </source>
</evidence>
<evidence type="ECO:0000313" key="3">
    <source>
        <dbReference type="Proteomes" id="UP000041254"/>
    </source>
</evidence>
<dbReference type="InParanoid" id="A0A0G4G000"/>
<name>A0A0G4G000_VITBC</name>
<protein>
    <submittedName>
        <fullName evidence="2">Uncharacterized protein</fullName>
    </submittedName>
</protein>
<dbReference type="Proteomes" id="UP000041254">
    <property type="component" value="Unassembled WGS sequence"/>
</dbReference>
<proteinExistence type="predicted"/>
<dbReference type="VEuPathDB" id="CryptoDB:Vbra_16496"/>
<feature type="compositionally biased region" description="Basic and acidic residues" evidence="1">
    <location>
        <begin position="73"/>
        <end position="83"/>
    </location>
</feature>
<reference evidence="2 3" key="1">
    <citation type="submission" date="2014-11" db="EMBL/GenBank/DDBJ databases">
        <authorList>
            <person name="Zhu J."/>
            <person name="Qi W."/>
            <person name="Song R."/>
        </authorList>
    </citation>
    <scope>NUCLEOTIDE SEQUENCE [LARGE SCALE GENOMIC DNA]</scope>
</reference>
<dbReference type="AlphaFoldDB" id="A0A0G4G000"/>
<feature type="compositionally biased region" description="Basic and acidic residues" evidence="1">
    <location>
        <begin position="8"/>
        <end position="20"/>
    </location>
</feature>
<feature type="compositionally biased region" description="Gly residues" evidence="1">
    <location>
        <begin position="125"/>
        <end position="139"/>
    </location>
</feature>
<organism evidence="2 3">
    <name type="scientific">Vitrella brassicaformis (strain CCMP3155)</name>
    <dbReference type="NCBI Taxonomy" id="1169540"/>
    <lineage>
        <taxon>Eukaryota</taxon>
        <taxon>Sar</taxon>
        <taxon>Alveolata</taxon>
        <taxon>Colpodellida</taxon>
        <taxon>Vitrellaceae</taxon>
        <taxon>Vitrella</taxon>
    </lineage>
</organism>